<protein>
    <submittedName>
        <fullName evidence="2">Uncharacterized protein</fullName>
    </submittedName>
</protein>
<dbReference type="OrthoDB" id="3800972at2759"/>
<accession>A0A6A6WK49</accession>
<organism evidence="2 3">
    <name type="scientific">Pseudovirgaria hyperparasitica</name>
    <dbReference type="NCBI Taxonomy" id="470096"/>
    <lineage>
        <taxon>Eukaryota</taxon>
        <taxon>Fungi</taxon>
        <taxon>Dikarya</taxon>
        <taxon>Ascomycota</taxon>
        <taxon>Pezizomycotina</taxon>
        <taxon>Dothideomycetes</taxon>
        <taxon>Dothideomycetes incertae sedis</taxon>
        <taxon>Acrospermales</taxon>
        <taxon>Acrospermaceae</taxon>
        <taxon>Pseudovirgaria</taxon>
    </lineage>
</organism>
<gene>
    <name evidence="2" type="ORF">EJ05DRAFT_207645</name>
</gene>
<dbReference type="Proteomes" id="UP000799437">
    <property type="component" value="Unassembled WGS sequence"/>
</dbReference>
<dbReference type="GeneID" id="54480850"/>
<dbReference type="RefSeq" id="XP_033604822.1">
    <property type="nucleotide sequence ID" value="XM_033739796.1"/>
</dbReference>
<proteinExistence type="predicted"/>
<feature type="region of interest" description="Disordered" evidence="1">
    <location>
        <begin position="354"/>
        <end position="381"/>
    </location>
</feature>
<sequence length="507" mass="57164">MSLLTFTPTDVSVEEHKRPHSDVSFYSNKRRRISLDQYSPIQASITALLPSPADPRKRRYSLFRGGGQSILPSADLVDISNDLAYPSGLVEDIASKSHDQFPTRSSITTVRSVLPLQSVDISRYDLVEIGLAASIRSRITDHCLHRIRQESIDHDLVEQFDHVESEDKYSSELVDLNEKRQSTQVSLLVKLPISRPKSLIIKLPIPRPKSLVIKLLVSMEKYQEFKRDNTKSNLQPSDTSSESIHMATIWTTQKSSPGIPCKVQRRKRDRLIFKLAPNINAHLPPDVDISSQEILAFFPNHVQWPSICCRLISNGYTASDLSSMLNWHRNDGCLTRQCASSILRKPTCGRRHENTSAAARHVHKSNKDISTTRLTPPRDVPPASRTFPLLASLAQGVTHWPLGIEARTLTWAIKFSVANPDLCLTVKDVKWIVGGHFLRYRGNMEARIRPLGPQNVDKVTLTEWRHRGGRLTENEGGRHLSSGYTLKPGNICQLAQHRKITNDFAPD</sequence>
<dbReference type="AlphaFoldDB" id="A0A6A6WK49"/>
<dbReference type="EMBL" id="ML996566">
    <property type="protein sequence ID" value="KAF2762371.1"/>
    <property type="molecule type" value="Genomic_DNA"/>
</dbReference>
<name>A0A6A6WK49_9PEZI</name>
<evidence type="ECO:0000313" key="3">
    <source>
        <dbReference type="Proteomes" id="UP000799437"/>
    </source>
</evidence>
<reference evidence="2" key="1">
    <citation type="journal article" date="2020" name="Stud. Mycol.">
        <title>101 Dothideomycetes genomes: a test case for predicting lifestyles and emergence of pathogens.</title>
        <authorList>
            <person name="Haridas S."/>
            <person name="Albert R."/>
            <person name="Binder M."/>
            <person name="Bloem J."/>
            <person name="Labutti K."/>
            <person name="Salamov A."/>
            <person name="Andreopoulos B."/>
            <person name="Baker S."/>
            <person name="Barry K."/>
            <person name="Bills G."/>
            <person name="Bluhm B."/>
            <person name="Cannon C."/>
            <person name="Castanera R."/>
            <person name="Culley D."/>
            <person name="Daum C."/>
            <person name="Ezra D."/>
            <person name="Gonzalez J."/>
            <person name="Henrissat B."/>
            <person name="Kuo A."/>
            <person name="Liang C."/>
            <person name="Lipzen A."/>
            <person name="Lutzoni F."/>
            <person name="Magnuson J."/>
            <person name="Mondo S."/>
            <person name="Nolan M."/>
            <person name="Ohm R."/>
            <person name="Pangilinan J."/>
            <person name="Park H.-J."/>
            <person name="Ramirez L."/>
            <person name="Alfaro M."/>
            <person name="Sun H."/>
            <person name="Tritt A."/>
            <person name="Yoshinaga Y."/>
            <person name="Zwiers L.-H."/>
            <person name="Turgeon B."/>
            <person name="Goodwin S."/>
            <person name="Spatafora J."/>
            <person name="Crous P."/>
            <person name="Grigoriev I."/>
        </authorList>
    </citation>
    <scope>NUCLEOTIDE SEQUENCE</scope>
    <source>
        <strain evidence="2">CBS 121739</strain>
    </source>
</reference>
<evidence type="ECO:0000256" key="1">
    <source>
        <dbReference type="SAM" id="MobiDB-lite"/>
    </source>
</evidence>
<evidence type="ECO:0000313" key="2">
    <source>
        <dbReference type="EMBL" id="KAF2762371.1"/>
    </source>
</evidence>
<keyword evidence="3" id="KW-1185">Reference proteome</keyword>